<dbReference type="PANTHER" id="PTHR43173:SF12">
    <property type="entry name" value="PROTEIN KINASE SUPERFAMILY PROTEIN"/>
    <property type="match status" value="1"/>
</dbReference>
<dbReference type="Pfam" id="PF03109">
    <property type="entry name" value="ABC1"/>
    <property type="match status" value="1"/>
</dbReference>
<evidence type="ECO:0000313" key="5">
    <source>
        <dbReference type="Proteomes" id="UP000316726"/>
    </source>
</evidence>
<keyword evidence="2" id="KW-1133">Transmembrane helix</keyword>
<feature type="transmembrane region" description="Helical" evidence="2">
    <location>
        <begin position="542"/>
        <end position="564"/>
    </location>
</feature>
<accession>A0A5B8MS70</accession>
<proteinExistence type="predicted"/>
<dbReference type="Gene3D" id="1.10.510.10">
    <property type="entry name" value="Transferase(Phosphotransferase) domain 1"/>
    <property type="match status" value="1"/>
</dbReference>
<name>A0A5B8MS70_9CHLO</name>
<protein>
    <submittedName>
        <fullName evidence="4">ABC1 protein kinase</fullName>
    </submittedName>
</protein>
<dbReference type="Proteomes" id="UP000316726">
    <property type="component" value="Chromosome 10"/>
</dbReference>
<keyword evidence="4" id="KW-0808">Transferase</keyword>
<keyword evidence="4" id="KW-0418">Kinase</keyword>
<dbReference type="SUPFAM" id="SSF56112">
    <property type="entry name" value="Protein kinase-like (PK-like)"/>
    <property type="match status" value="1"/>
</dbReference>
<dbReference type="GO" id="GO:0004672">
    <property type="term" value="F:protein kinase activity"/>
    <property type="evidence" value="ECO:0007669"/>
    <property type="project" value="InterPro"/>
</dbReference>
<dbReference type="InterPro" id="IPR000719">
    <property type="entry name" value="Prot_kinase_dom"/>
</dbReference>
<dbReference type="PROSITE" id="PS50011">
    <property type="entry name" value="PROTEIN_KINASE_DOM"/>
    <property type="match status" value="1"/>
</dbReference>
<keyword evidence="5" id="KW-1185">Reference proteome</keyword>
<evidence type="ECO:0000256" key="1">
    <source>
        <dbReference type="SAM" id="MobiDB-lite"/>
    </source>
</evidence>
<feature type="compositionally biased region" description="Basic and acidic residues" evidence="1">
    <location>
        <begin position="33"/>
        <end position="47"/>
    </location>
</feature>
<sequence length="573" mass="64316">MRRAATRRTATVRQGPCVRRDRGHDGCSSCRGLPERGGRGSGRREGRALGWRGERVVRRAAQSTAGELSSVEPPLTPAQRVERTLRFWSNTVPIIVAYAVAEKWLNFSNYKEGEKDLLWDRLHQWGSAKLSRTMNELKGFYVKSGQLISTRVDLFPVQYIDRLSELQDRLDPLPAEVVKAVVSKELLNGEPIESAFSEFEDVPLGSASVAQVHKATLKSGKVVAVKVMRPYIEPKLRGDVQNVIKFAKAFEDLLPLDYYLVFTEIAQRMEDELDFRQEAKAMDKINDLLQKKPDGTRRYKPWLKTPRSVEGMVTKRVLVMDYLDGKTLTQIGEENKESGASNEALAKLIGEKLIKSLTKGFGQMVLEGGLFHGDPHPGNIMVLNNGDIALIDFGQTKQLTKTMQNQLAELCVMLEEEDRDFSGIADIVADMGVKLTPEAKKDALSACAVWMFDSLSEMPGNYTPDEFSENSPVRSIASFPQDLVMVGRAAVLIRGICAFFSIPWSVSRAWAPLARWKLYDVPTNEESDAKRRLLSFFEKLNFLRALVLGFLSRLWSPIAALFSLGRRRAQQQA</sequence>
<dbReference type="EMBL" id="CP031043">
    <property type="protein sequence ID" value="QDZ23316.1"/>
    <property type="molecule type" value="Genomic_DNA"/>
</dbReference>
<gene>
    <name evidence="4" type="ORF">A3770_10p58340</name>
</gene>
<dbReference type="InterPro" id="IPR004147">
    <property type="entry name" value="ABC1_dom"/>
</dbReference>
<dbReference type="PANTHER" id="PTHR43173">
    <property type="entry name" value="ABC1 FAMILY PROTEIN"/>
    <property type="match status" value="1"/>
</dbReference>
<keyword evidence="2" id="KW-0472">Membrane</keyword>
<dbReference type="CDD" id="cd05121">
    <property type="entry name" value="ABC1_ADCK3-like"/>
    <property type="match status" value="1"/>
</dbReference>
<dbReference type="AlphaFoldDB" id="A0A5B8MS70"/>
<evidence type="ECO:0000256" key="2">
    <source>
        <dbReference type="SAM" id="Phobius"/>
    </source>
</evidence>
<dbReference type="GO" id="GO:0005524">
    <property type="term" value="F:ATP binding"/>
    <property type="evidence" value="ECO:0007669"/>
    <property type="project" value="InterPro"/>
</dbReference>
<dbReference type="InterPro" id="IPR011009">
    <property type="entry name" value="Kinase-like_dom_sf"/>
</dbReference>
<evidence type="ECO:0000313" key="4">
    <source>
        <dbReference type="EMBL" id="QDZ23316.1"/>
    </source>
</evidence>
<dbReference type="STRING" id="1764295.A0A5B8MS70"/>
<feature type="domain" description="Protein kinase" evidence="3">
    <location>
        <begin position="198"/>
        <end position="573"/>
    </location>
</feature>
<dbReference type="SMART" id="SM00220">
    <property type="entry name" value="S_TKc"/>
    <property type="match status" value="1"/>
</dbReference>
<feature type="region of interest" description="Disordered" evidence="1">
    <location>
        <begin position="1"/>
        <end position="47"/>
    </location>
</feature>
<keyword evidence="2" id="KW-0812">Transmembrane</keyword>
<reference evidence="4 5" key="1">
    <citation type="submission" date="2018-07" db="EMBL/GenBank/DDBJ databases">
        <title>The complete nuclear genome of the prasinophyte Chloropicon primus (CCMP1205).</title>
        <authorList>
            <person name="Pombert J.-F."/>
            <person name="Otis C."/>
            <person name="Turmel M."/>
            <person name="Lemieux C."/>
        </authorList>
    </citation>
    <scope>NUCLEOTIDE SEQUENCE [LARGE SCALE GENOMIC DNA]</scope>
    <source>
        <strain evidence="4 5">CCMP1205</strain>
    </source>
</reference>
<organism evidence="4 5">
    <name type="scientific">Chloropicon primus</name>
    <dbReference type="NCBI Taxonomy" id="1764295"/>
    <lineage>
        <taxon>Eukaryota</taxon>
        <taxon>Viridiplantae</taxon>
        <taxon>Chlorophyta</taxon>
        <taxon>Chloropicophyceae</taxon>
        <taxon>Chloropicales</taxon>
        <taxon>Chloropicaceae</taxon>
        <taxon>Chloropicon</taxon>
    </lineage>
</organism>
<evidence type="ECO:0000259" key="3">
    <source>
        <dbReference type="PROSITE" id="PS50011"/>
    </source>
</evidence>
<dbReference type="OrthoDB" id="427480at2759"/>
<dbReference type="InterPro" id="IPR051130">
    <property type="entry name" value="Mito_struct-func_regulator"/>
</dbReference>